<organism evidence="1">
    <name type="scientific">uncultured Mycobacteriales bacterium</name>
    <dbReference type="NCBI Taxonomy" id="581187"/>
    <lineage>
        <taxon>Bacteria</taxon>
        <taxon>Bacillati</taxon>
        <taxon>Actinomycetota</taxon>
        <taxon>Actinomycetes</taxon>
        <taxon>Mycobacteriales</taxon>
        <taxon>environmental samples</taxon>
    </lineage>
</organism>
<dbReference type="EMBL" id="CADCTP010000170">
    <property type="protein sequence ID" value="CAA9249025.1"/>
    <property type="molecule type" value="Genomic_DNA"/>
</dbReference>
<proteinExistence type="predicted"/>
<dbReference type="AlphaFoldDB" id="A0A6J4IFS1"/>
<gene>
    <name evidence="1" type="ORF">AVDCRST_MAG41-1858</name>
</gene>
<evidence type="ECO:0000313" key="1">
    <source>
        <dbReference type="EMBL" id="CAA9249025.1"/>
    </source>
</evidence>
<protein>
    <submittedName>
        <fullName evidence="1">Uncharacterized protein</fullName>
    </submittedName>
</protein>
<sequence length="343" mass="37614">MSLFQHPGPPPVRRVPALAQRELPQARAIAERVERLRRDTDAAELLALREGEPDLLRRHLERALVEAHAALDDVVDHVDRLRREGRGNALTPRELWDPDSREDAIRTAARALDRTDGARALRAALAGLDPDDDAVENGYDDLRAGLRRLQQALRGIRRHDRPPGAEQLRLLVRGTLRTVGTVALALDTAAGITRWDGASAADAAVAAAAARAGDPEPLVELVRVRVRDRPPAQRLRAAHEDLTLLVGDFAEDCERGRPSPETYAAALLAAQHAARWAQRLAWSAGYDYLRTARQVPEVLGPAMAAARAADRPALADATKHVREIHESLGRYRVPDGLTLARRA</sequence>
<name>A0A6J4IFS1_9ACTN</name>
<accession>A0A6J4IFS1</accession>
<reference evidence="1" key="1">
    <citation type="submission" date="2020-02" db="EMBL/GenBank/DDBJ databases">
        <authorList>
            <person name="Meier V. D."/>
        </authorList>
    </citation>
    <scope>NUCLEOTIDE SEQUENCE</scope>
    <source>
        <strain evidence="1">AVDCRST_MAG41</strain>
    </source>
</reference>